<accession>A0A3N4LG70</accession>
<dbReference type="OrthoDB" id="4121058at2759"/>
<organism evidence="2 3">
    <name type="scientific">Terfezia boudieri ATCC MYA-4762</name>
    <dbReference type="NCBI Taxonomy" id="1051890"/>
    <lineage>
        <taxon>Eukaryota</taxon>
        <taxon>Fungi</taxon>
        <taxon>Dikarya</taxon>
        <taxon>Ascomycota</taxon>
        <taxon>Pezizomycotina</taxon>
        <taxon>Pezizomycetes</taxon>
        <taxon>Pezizales</taxon>
        <taxon>Pezizaceae</taxon>
        <taxon>Terfezia</taxon>
    </lineage>
</organism>
<feature type="region of interest" description="Disordered" evidence="1">
    <location>
        <begin position="126"/>
        <end position="239"/>
    </location>
</feature>
<protein>
    <submittedName>
        <fullName evidence="2">Uncharacterized protein</fullName>
    </submittedName>
</protein>
<reference evidence="2 3" key="1">
    <citation type="journal article" date="2018" name="Nat. Ecol. Evol.">
        <title>Pezizomycetes genomes reveal the molecular basis of ectomycorrhizal truffle lifestyle.</title>
        <authorList>
            <person name="Murat C."/>
            <person name="Payen T."/>
            <person name="Noel B."/>
            <person name="Kuo A."/>
            <person name="Morin E."/>
            <person name="Chen J."/>
            <person name="Kohler A."/>
            <person name="Krizsan K."/>
            <person name="Balestrini R."/>
            <person name="Da Silva C."/>
            <person name="Montanini B."/>
            <person name="Hainaut M."/>
            <person name="Levati E."/>
            <person name="Barry K.W."/>
            <person name="Belfiori B."/>
            <person name="Cichocki N."/>
            <person name="Clum A."/>
            <person name="Dockter R.B."/>
            <person name="Fauchery L."/>
            <person name="Guy J."/>
            <person name="Iotti M."/>
            <person name="Le Tacon F."/>
            <person name="Lindquist E.A."/>
            <person name="Lipzen A."/>
            <person name="Malagnac F."/>
            <person name="Mello A."/>
            <person name="Molinier V."/>
            <person name="Miyauchi S."/>
            <person name="Poulain J."/>
            <person name="Riccioni C."/>
            <person name="Rubini A."/>
            <person name="Sitrit Y."/>
            <person name="Splivallo R."/>
            <person name="Traeger S."/>
            <person name="Wang M."/>
            <person name="Zifcakova L."/>
            <person name="Wipf D."/>
            <person name="Zambonelli A."/>
            <person name="Paolocci F."/>
            <person name="Nowrousian M."/>
            <person name="Ottonello S."/>
            <person name="Baldrian P."/>
            <person name="Spatafora J.W."/>
            <person name="Henrissat B."/>
            <person name="Nagy L.G."/>
            <person name="Aury J.M."/>
            <person name="Wincker P."/>
            <person name="Grigoriev I.V."/>
            <person name="Bonfante P."/>
            <person name="Martin F.M."/>
        </authorList>
    </citation>
    <scope>NUCLEOTIDE SEQUENCE [LARGE SCALE GENOMIC DNA]</scope>
    <source>
        <strain evidence="2 3">ATCC MYA-4762</strain>
    </source>
</reference>
<feature type="compositionally biased region" description="Basic and acidic residues" evidence="1">
    <location>
        <begin position="139"/>
        <end position="157"/>
    </location>
</feature>
<evidence type="ECO:0000313" key="2">
    <source>
        <dbReference type="EMBL" id="RPB20479.1"/>
    </source>
</evidence>
<gene>
    <name evidence="2" type="ORF">L211DRAFT_521498</name>
</gene>
<evidence type="ECO:0000256" key="1">
    <source>
        <dbReference type="SAM" id="MobiDB-lite"/>
    </source>
</evidence>
<evidence type="ECO:0000313" key="3">
    <source>
        <dbReference type="Proteomes" id="UP000267821"/>
    </source>
</evidence>
<name>A0A3N4LG70_9PEZI</name>
<feature type="compositionally biased region" description="Low complexity" evidence="1">
    <location>
        <begin position="158"/>
        <end position="169"/>
    </location>
</feature>
<sequence length="239" mass="25414">MAPSVNSPLTPIVIPEIAVAPHFTCLGSGLLQNGHPRESPSSLEALLLPSAASPRGIPNSNKPKTWWRAQCLHYGIDMPVSATIERMRARLEEALRSPGGLVLPGNLLDLEHQKCGEFRKLNAQVRDKVSGGDNASGKAKAEAKPKPKPKPKSEPKEMITTTTITTTTMTKRENAVASSRGGSGAGAAKAAKDAKAGSKSRGAPMKASGISKPKPVVKPKKEGKKNVKKEGEFDYNYTF</sequence>
<dbReference type="EMBL" id="ML121571">
    <property type="protein sequence ID" value="RPB20479.1"/>
    <property type="molecule type" value="Genomic_DNA"/>
</dbReference>
<dbReference type="InParanoid" id="A0A3N4LG70"/>
<proteinExistence type="predicted"/>
<dbReference type="AlphaFoldDB" id="A0A3N4LG70"/>
<dbReference type="Proteomes" id="UP000267821">
    <property type="component" value="Unassembled WGS sequence"/>
</dbReference>
<keyword evidence="3" id="KW-1185">Reference proteome</keyword>